<dbReference type="Gene3D" id="1.20.58.300">
    <property type="entry name" value="FlgN-like"/>
    <property type="match status" value="1"/>
</dbReference>
<dbReference type="InterPro" id="IPR007809">
    <property type="entry name" value="FlgN-like"/>
</dbReference>
<dbReference type="SUPFAM" id="SSF140566">
    <property type="entry name" value="FlgN-like"/>
    <property type="match status" value="1"/>
</dbReference>
<dbReference type="Proteomes" id="UP001595904">
    <property type="component" value="Unassembled WGS sequence"/>
</dbReference>
<evidence type="ECO:0000256" key="3">
    <source>
        <dbReference type="ARBA" id="ARBA00022795"/>
    </source>
</evidence>
<keyword evidence="4" id="KW-0966">Cell projection</keyword>
<accession>A0ABV8SKM2</accession>
<sequence>MTVREALGRLIKGVHADLGDYRTLRELLDVQFEAALKHRSAVITDIADRISVLTTQMEKRRAERLALAKVLVGKQPGAVTISAVSARLPANARPAFDEWWQTLETLVQECKRLNQRNCDLLMNQHEILQRVLQTDGGGTYAPA</sequence>
<evidence type="ECO:0000313" key="5">
    <source>
        <dbReference type="Proteomes" id="UP001595904"/>
    </source>
</evidence>
<comment type="similarity">
    <text evidence="2">Belongs to the FlgN family.</text>
</comment>
<organism evidence="4 5">
    <name type="scientific">Steroidobacter flavus</name>
    <dbReference type="NCBI Taxonomy" id="1842136"/>
    <lineage>
        <taxon>Bacteria</taxon>
        <taxon>Pseudomonadati</taxon>
        <taxon>Pseudomonadota</taxon>
        <taxon>Gammaproteobacteria</taxon>
        <taxon>Steroidobacterales</taxon>
        <taxon>Steroidobacteraceae</taxon>
        <taxon>Steroidobacter</taxon>
    </lineage>
</organism>
<proteinExistence type="inferred from homology"/>
<keyword evidence="4" id="KW-0969">Cilium</keyword>
<dbReference type="InterPro" id="IPR036679">
    <property type="entry name" value="FlgN-like_sf"/>
</dbReference>
<keyword evidence="5" id="KW-1185">Reference proteome</keyword>
<dbReference type="RefSeq" id="WP_380595021.1">
    <property type="nucleotide sequence ID" value="NZ_JBHSDU010000001.1"/>
</dbReference>
<evidence type="ECO:0000256" key="2">
    <source>
        <dbReference type="ARBA" id="ARBA00007703"/>
    </source>
</evidence>
<gene>
    <name evidence="4" type="primary">flgN</name>
    <name evidence="4" type="ORF">ACFPN2_03525</name>
</gene>
<reference evidence="5" key="1">
    <citation type="journal article" date="2019" name="Int. J. Syst. Evol. Microbiol.">
        <title>The Global Catalogue of Microorganisms (GCM) 10K type strain sequencing project: providing services to taxonomists for standard genome sequencing and annotation.</title>
        <authorList>
            <consortium name="The Broad Institute Genomics Platform"/>
            <consortium name="The Broad Institute Genome Sequencing Center for Infectious Disease"/>
            <person name="Wu L."/>
            <person name="Ma J."/>
        </authorList>
    </citation>
    <scope>NUCLEOTIDE SEQUENCE [LARGE SCALE GENOMIC DNA]</scope>
    <source>
        <strain evidence="5">CGMCC 1.10759</strain>
    </source>
</reference>
<keyword evidence="4" id="KW-0282">Flagellum</keyword>
<name>A0ABV8SKM2_9GAMM</name>
<dbReference type="EMBL" id="JBHSDU010000001">
    <property type="protein sequence ID" value="MFC4308143.1"/>
    <property type="molecule type" value="Genomic_DNA"/>
</dbReference>
<comment type="function">
    <text evidence="1">Required for the efficient initiation of filament assembly.</text>
</comment>
<protein>
    <submittedName>
        <fullName evidence="4">Flagellar export chaperone FlgN</fullName>
    </submittedName>
</protein>
<evidence type="ECO:0000313" key="4">
    <source>
        <dbReference type="EMBL" id="MFC4308143.1"/>
    </source>
</evidence>
<dbReference type="Pfam" id="PF05130">
    <property type="entry name" value="FlgN"/>
    <property type="match status" value="1"/>
</dbReference>
<evidence type="ECO:0000256" key="1">
    <source>
        <dbReference type="ARBA" id="ARBA00002397"/>
    </source>
</evidence>
<comment type="caution">
    <text evidence="4">The sequence shown here is derived from an EMBL/GenBank/DDBJ whole genome shotgun (WGS) entry which is preliminary data.</text>
</comment>
<keyword evidence="3" id="KW-1005">Bacterial flagellum biogenesis</keyword>